<sequence>MADSEKEGRTRRPLAYNDMAACMSHVNSYMAGSMGWASPMDLAMALFPKGLLRAYGVERIDPKEASLTPSLVPHAIVKL</sequence>
<reference evidence="1 2" key="1">
    <citation type="submission" date="2024-04" db="EMBL/GenBank/DDBJ databases">
        <title>Human intestinal bacterial collection.</title>
        <authorList>
            <person name="Pauvert C."/>
            <person name="Hitch T.C.A."/>
            <person name="Clavel T."/>
        </authorList>
    </citation>
    <scope>NUCLEOTIDE SEQUENCE [LARGE SCALE GENOMIC DNA]</scope>
    <source>
        <strain evidence="1 2">CLA-KB-H42</strain>
    </source>
</reference>
<organism evidence="1 2">
    <name type="scientific">Raoultibacter massiliensis</name>
    <dbReference type="NCBI Taxonomy" id="1852371"/>
    <lineage>
        <taxon>Bacteria</taxon>
        <taxon>Bacillati</taxon>
        <taxon>Actinomycetota</taxon>
        <taxon>Coriobacteriia</taxon>
        <taxon>Eggerthellales</taxon>
        <taxon>Eggerthellaceae</taxon>
        <taxon>Raoultibacter</taxon>
    </lineage>
</organism>
<dbReference type="Proteomes" id="UP001487305">
    <property type="component" value="Unassembled WGS sequence"/>
</dbReference>
<comment type="caution">
    <text evidence="1">The sequence shown here is derived from an EMBL/GenBank/DDBJ whole genome shotgun (WGS) entry which is preliminary data.</text>
</comment>
<evidence type="ECO:0000313" key="1">
    <source>
        <dbReference type="EMBL" id="MEQ3362660.1"/>
    </source>
</evidence>
<gene>
    <name evidence="1" type="ORF">AAA083_06695</name>
</gene>
<proteinExistence type="predicted"/>
<dbReference type="RefSeq" id="WP_349227341.1">
    <property type="nucleotide sequence ID" value="NZ_DBFADM010000053.1"/>
</dbReference>
<name>A0ABV1JCS8_9ACTN</name>
<accession>A0ABV1JCS8</accession>
<keyword evidence="2" id="KW-1185">Reference proteome</keyword>
<evidence type="ECO:0000313" key="2">
    <source>
        <dbReference type="Proteomes" id="UP001487305"/>
    </source>
</evidence>
<dbReference type="EMBL" id="JBBNOP010000004">
    <property type="protein sequence ID" value="MEQ3362660.1"/>
    <property type="molecule type" value="Genomic_DNA"/>
</dbReference>
<protein>
    <submittedName>
        <fullName evidence="1">Uncharacterized protein</fullName>
    </submittedName>
</protein>